<dbReference type="Pfam" id="PF13557">
    <property type="entry name" value="Phenol_MetA_deg"/>
    <property type="match status" value="1"/>
</dbReference>
<keyword evidence="2" id="KW-1185">Reference proteome</keyword>
<evidence type="ECO:0000313" key="2">
    <source>
        <dbReference type="Proteomes" id="UP001276840"/>
    </source>
</evidence>
<organism evidence="1 2">
    <name type="scientific">Mesorhizobium montanum</name>
    <dbReference type="NCBI Taxonomy" id="3072323"/>
    <lineage>
        <taxon>Bacteria</taxon>
        <taxon>Pseudomonadati</taxon>
        <taxon>Pseudomonadota</taxon>
        <taxon>Alphaproteobacteria</taxon>
        <taxon>Hyphomicrobiales</taxon>
        <taxon>Phyllobacteriaceae</taxon>
        <taxon>Mesorhizobium</taxon>
    </lineage>
</organism>
<comment type="caution">
    <text evidence="1">The sequence shown here is derived from an EMBL/GenBank/DDBJ whole genome shotgun (WGS) entry which is preliminary data.</text>
</comment>
<sequence length="359" mass="38402">MLKLRQINWRENIADARLVGTMHREDVFRKRALRILNARAGAMIRCGAKGFLGAVTVLASLAIAPSAHAAEGGASFYLLGSRGPMAGFTPPPGLYFQNDFYIYSGQASVDLDLGGKLVADVHAKALINLSTALWVSPWQVLGGNLAFTATVPIGGPDITGRIVPSPFSVSDSITTVGDPVLGSFIGWHSGDFHWQTGVSVNVPVGDYHDGDIANLSFNHWATDIYASGTWLNGATGLELSAVTGVTFNGEDSATHYKNGTDFHFEGTVDQHFSKAFDVGMVGYYYHQLTDDTGSGVPPVLGGFRGEVAAIGATAGYNFQIGKLPVSTRIKYYHEFDAKNRLEGDSVFLTVAMPLWVAGH</sequence>
<dbReference type="EMBL" id="JAVIJF010000001">
    <property type="protein sequence ID" value="MDX8523019.1"/>
    <property type="molecule type" value="Genomic_DNA"/>
</dbReference>
<dbReference type="Proteomes" id="UP001276840">
    <property type="component" value="Unassembled WGS sequence"/>
</dbReference>
<dbReference type="RefSeq" id="WP_320230742.1">
    <property type="nucleotide sequence ID" value="NZ_JAVIJF010000001.1"/>
</dbReference>
<protein>
    <submittedName>
        <fullName evidence="1">Transporter</fullName>
    </submittedName>
</protein>
<proteinExistence type="predicted"/>
<name>A0ABU4ZCB5_9HYPH</name>
<gene>
    <name evidence="1" type="ORF">RFM68_00710</name>
</gene>
<reference evidence="1 2" key="1">
    <citation type="submission" date="2023-08" db="EMBL/GenBank/DDBJ databases">
        <title>Implementing the SeqCode for naming new Mesorhizobium species isolated from Vachellia karroo root nodules.</title>
        <authorList>
            <person name="Van Lill M."/>
        </authorList>
    </citation>
    <scope>NUCLEOTIDE SEQUENCE [LARGE SCALE GENOMIC DNA]</scope>
    <source>
        <strain evidence="1 2">MSK 1335</strain>
    </source>
</reference>
<accession>A0ABU4ZCB5</accession>
<dbReference type="InterPro" id="IPR025737">
    <property type="entry name" value="FApF"/>
</dbReference>
<evidence type="ECO:0000313" key="1">
    <source>
        <dbReference type="EMBL" id="MDX8523019.1"/>
    </source>
</evidence>